<dbReference type="GO" id="GO:0008061">
    <property type="term" value="F:chitin binding"/>
    <property type="evidence" value="ECO:0007669"/>
    <property type="project" value="UniProtKB-KW"/>
</dbReference>
<evidence type="ECO:0000256" key="1">
    <source>
        <dbReference type="ARBA" id="ARBA00022669"/>
    </source>
</evidence>
<dbReference type="PROSITE" id="PS51782">
    <property type="entry name" value="LYSM"/>
    <property type="match status" value="5"/>
</dbReference>
<dbReference type="InterPro" id="IPR036779">
    <property type="entry name" value="LysM_dom_sf"/>
</dbReference>
<feature type="domain" description="LysM" evidence="5">
    <location>
        <begin position="287"/>
        <end position="334"/>
    </location>
</feature>
<feature type="compositionally biased region" description="Low complexity" evidence="3">
    <location>
        <begin position="526"/>
        <end position="540"/>
    </location>
</feature>
<feature type="compositionally biased region" description="Low complexity" evidence="3">
    <location>
        <begin position="502"/>
        <end position="518"/>
    </location>
</feature>
<dbReference type="Pfam" id="PF01476">
    <property type="entry name" value="LysM"/>
    <property type="match status" value="2"/>
</dbReference>
<sequence length="540" mass="58261">MGLLRKTVTLLAISLSLGQVLAQDSKPSGDTLDGIAWNCDAFYTVKKGASCDAIEKKFKITHKDFIKWNPKVSNDCKDNFWVGYSYCVGINPDQTSTTTTTKSTSTSTLTHSTHPTGTTTTTGSNTHTHSGSPSPPPTSSHSHPGNTTTKPYSTRWPTSSYNLTAPYTATAWPPQHTLGGQPKNCTTWYQVKPRDTCDSIVKQYANRLTMDQLIQYNPTLKDDCHRLYVGWYICLAVRTNNTLTLPWYTRTNATIPSATPYVPPVTTIVPDFTAQPQASGIPSNCQDFFKAQEGDSCGTVLKKYGYITKEQFFKWNPSLKGNCQGLQAGYYYCVASFDPKDLPPPPTVTKADASPTASGTNEKCKAFYQATGSDDCALIALMFGTFSEKDFISWNPSVGDNCKDIKEGTYYCVGLPDTPTTRTSAIATTPTTSGSMPTQTGVTEKCTQFWFVSPSDTCDSIISSSGASKEGFYQWNPAVGKDCAGLKPNYYVCVSTSKRPNSTGGSLTTLTGSDTPAPTQTPTPPSATASPTSSSTSSSA</sequence>
<feature type="domain" description="LysM" evidence="5">
    <location>
        <begin position="41"/>
        <end position="88"/>
    </location>
</feature>
<dbReference type="OrthoDB" id="5985073at2759"/>
<feature type="region of interest" description="Disordered" evidence="3">
    <location>
        <begin position="95"/>
        <end position="157"/>
    </location>
</feature>
<dbReference type="GeneID" id="81408021"/>
<feature type="domain" description="LysM" evidence="5">
    <location>
        <begin position="366"/>
        <end position="413"/>
    </location>
</feature>
<keyword evidence="2" id="KW-0843">Virulence</keyword>
<feature type="signal peptide" evidence="4">
    <location>
        <begin position="1"/>
        <end position="22"/>
    </location>
</feature>
<keyword evidence="4" id="KW-0732">Signal</keyword>
<dbReference type="RefSeq" id="XP_056518681.1">
    <property type="nucleotide sequence ID" value="XM_056668851.1"/>
</dbReference>
<dbReference type="EMBL" id="JAPQKL010000006">
    <property type="protein sequence ID" value="KAJ5124282.1"/>
    <property type="molecule type" value="Genomic_DNA"/>
</dbReference>
<comment type="caution">
    <text evidence="6">The sequence shown here is derived from an EMBL/GenBank/DDBJ whole genome shotgun (WGS) entry which is preliminary data.</text>
</comment>
<dbReference type="Proteomes" id="UP001149079">
    <property type="component" value="Unassembled WGS sequence"/>
</dbReference>
<dbReference type="AlphaFoldDB" id="A0A9W9GMP7"/>
<feature type="domain" description="LysM" evidence="5">
    <location>
        <begin position="187"/>
        <end position="235"/>
    </location>
</feature>
<feature type="compositionally biased region" description="Low complexity" evidence="3">
    <location>
        <begin position="139"/>
        <end position="149"/>
    </location>
</feature>
<feature type="compositionally biased region" description="Low complexity" evidence="3">
    <location>
        <begin position="95"/>
        <end position="132"/>
    </location>
</feature>
<evidence type="ECO:0000259" key="5">
    <source>
        <dbReference type="PROSITE" id="PS51782"/>
    </source>
</evidence>
<dbReference type="InterPro" id="IPR052210">
    <property type="entry name" value="LysM1-like"/>
</dbReference>
<feature type="domain" description="LysM" evidence="5">
    <location>
        <begin position="448"/>
        <end position="494"/>
    </location>
</feature>
<reference evidence="6" key="2">
    <citation type="journal article" date="2023" name="IMA Fungus">
        <title>Comparative genomic study of the Penicillium genus elucidates a diverse pangenome and 15 lateral gene transfer events.</title>
        <authorList>
            <person name="Petersen C."/>
            <person name="Sorensen T."/>
            <person name="Nielsen M.R."/>
            <person name="Sondergaard T.E."/>
            <person name="Sorensen J.L."/>
            <person name="Fitzpatrick D.A."/>
            <person name="Frisvad J.C."/>
            <person name="Nielsen K.L."/>
        </authorList>
    </citation>
    <scope>NUCLEOTIDE SEQUENCE</scope>
    <source>
        <strain evidence="6">IBT 22155</strain>
    </source>
</reference>
<protein>
    <recommendedName>
        <fullName evidence="5">LysM domain-containing protein</fullName>
    </recommendedName>
</protein>
<keyword evidence="7" id="KW-1185">Reference proteome</keyword>
<keyword evidence="1" id="KW-0147">Chitin-binding</keyword>
<gene>
    <name evidence="6" type="ORF">N7515_008107</name>
</gene>
<dbReference type="SUPFAM" id="SSF54106">
    <property type="entry name" value="LysM domain"/>
    <property type="match status" value="3"/>
</dbReference>
<evidence type="ECO:0000256" key="4">
    <source>
        <dbReference type="SAM" id="SignalP"/>
    </source>
</evidence>
<dbReference type="SMART" id="SM00257">
    <property type="entry name" value="LysM"/>
    <property type="match status" value="4"/>
</dbReference>
<dbReference type="PANTHER" id="PTHR34997:SF1">
    <property type="entry name" value="PEPTIDOGLYCAN-BINDING LYSIN DOMAIN"/>
    <property type="match status" value="1"/>
</dbReference>
<organism evidence="6 7">
    <name type="scientific">Penicillium bovifimosum</name>
    <dbReference type="NCBI Taxonomy" id="126998"/>
    <lineage>
        <taxon>Eukaryota</taxon>
        <taxon>Fungi</taxon>
        <taxon>Dikarya</taxon>
        <taxon>Ascomycota</taxon>
        <taxon>Pezizomycotina</taxon>
        <taxon>Eurotiomycetes</taxon>
        <taxon>Eurotiomycetidae</taxon>
        <taxon>Eurotiales</taxon>
        <taxon>Aspergillaceae</taxon>
        <taxon>Penicillium</taxon>
    </lineage>
</organism>
<name>A0A9W9GMP7_9EURO</name>
<accession>A0A9W9GMP7</accession>
<evidence type="ECO:0000313" key="6">
    <source>
        <dbReference type="EMBL" id="KAJ5124282.1"/>
    </source>
</evidence>
<proteinExistence type="predicted"/>
<evidence type="ECO:0000256" key="2">
    <source>
        <dbReference type="ARBA" id="ARBA00023026"/>
    </source>
</evidence>
<dbReference type="PANTHER" id="PTHR34997">
    <property type="entry name" value="AM15"/>
    <property type="match status" value="1"/>
</dbReference>
<reference evidence="6" key="1">
    <citation type="submission" date="2022-11" db="EMBL/GenBank/DDBJ databases">
        <authorList>
            <person name="Petersen C."/>
        </authorList>
    </citation>
    <scope>NUCLEOTIDE SEQUENCE</scope>
    <source>
        <strain evidence="6">IBT 22155</strain>
    </source>
</reference>
<evidence type="ECO:0000313" key="7">
    <source>
        <dbReference type="Proteomes" id="UP001149079"/>
    </source>
</evidence>
<dbReference type="InterPro" id="IPR018392">
    <property type="entry name" value="LysM"/>
</dbReference>
<evidence type="ECO:0000256" key="3">
    <source>
        <dbReference type="SAM" id="MobiDB-lite"/>
    </source>
</evidence>
<dbReference type="CDD" id="cd00118">
    <property type="entry name" value="LysM"/>
    <property type="match status" value="3"/>
</dbReference>
<feature type="chain" id="PRO_5040960694" description="LysM domain-containing protein" evidence="4">
    <location>
        <begin position="23"/>
        <end position="540"/>
    </location>
</feature>
<feature type="region of interest" description="Disordered" evidence="3">
    <location>
        <begin position="499"/>
        <end position="540"/>
    </location>
</feature>
<dbReference type="Gene3D" id="3.10.350.10">
    <property type="entry name" value="LysM domain"/>
    <property type="match status" value="5"/>
</dbReference>